<dbReference type="Proteomes" id="UP000054485">
    <property type="component" value="Unassembled WGS sequence"/>
</dbReference>
<sequence>MQNELIELSDSDTDTDSKIVCPVEEPTELSRHTGTSKVTTLKAKLAAQRKLVAELGKEYNKLRKENKQLKNEQDIHAAKMTGFSDRLDNALRQLSQIIDIMDKLKSLKSDVPHGAAVEATWDQGINQDMSDSFASNISSPEDGRPNVAPPQPRIPNVSDSGFTALKPGPEGAKMAVVIESELESEPVRNVHVTFVKSEDGKFNIWNLEHLRLGPPISVEKRFHIGFRRAVISNTLGGRWHDTFVNWQGPTSKSNRYPYMALKRSWNPYLPLVPGDHGVVFCGVRRFEDGTVITGSVDIVVSDKPDEWVYFGSYETSRSGEITPHQLQLLPPLVVRTWVEGILNSQWGKNWVEGTNANLVDKGGEIRLVKRTTHGLWEALHDGRLVIDFTIMKCVGFRAEWFDQFLRYQAHPKLPATRKRKKGSSVAKNPTAKRVKGSARRTEVLSESDSDEELLVTPPGTDENEFSDAEYC</sequence>
<evidence type="ECO:0000256" key="1">
    <source>
        <dbReference type="SAM" id="Coils"/>
    </source>
</evidence>
<reference evidence="5" key="2">
    <citation type="submission" date="2015-01" db="EMBL/GenBank/DDBJ databases">
        <title>Evolutionary Origins and Diversification of the Mycorrhizal Mutualists.</title>
        <authorList>
            <consortium name="DOE Joint Genome Institute"/>
            <consortium name="Mycorrhizal Genomics Consortium"/>
            <person name="Kohler A."/>
            <person name="Kuo A."/>
            <person name="Nagy L.G."/>
            <person name="Floudas D."/>
            <person name="Copeland A."/>
            <person name="Barry K.W."/>
            <person name="Cichocki N."/>
            <person name="Veneault-Fourrey C."/>
            <person name="LaButti K."/>
            <person name="Lindquist E.A."/>
            <person name="Lipzen A."/>
            <person name="Lundell T."/>
            <person name="Morin E."/>
            <person name="Murat C."/>
            <person name="Riley R."/>
            <person name="Ohm R."/>
            <person name="Sun H."/>
            <person name="Tunlid A."/>
            <person name="Henrissat B."/>
            <person name="Grigoriev I.V."/>
            <person name="Hibbett D.S."/>
            <person name="Martin F."/>
        </authorList>
    </citation>
    <scope>NUCLEOTIDE SEQUENCE [LARGE SCALE GENOMIC DNA]</scope>
    <source>
        <strain evidence="5">UH-Slu-Lm8-n1</strain>
    </source>
</reference>
<dbReference type="STRING" id="930992.A0A0D0BJV1"/>
<dbReference type="InterPro" id="IPR046520">
    <property type="entry name" value="DUF6697"/>
</dbReference>
<name>A0A0D0BJV1_9AGAM</name>
<evidence type="ECO:0000256" key="2">
    <source>
        <dbReference type="SAM" id="MobiDB-lite"/>
    </source>
</evidence>
<feature type="compositionally biased region" description="Acidic residues" evidence="2">
    <location>
        <begin position="461"/>
        <end position="471"/>
    </location>
</feature>
<keyword evidence="1" id="KW-0175">Coiled coil</keyword>
<dbReference type="OrthoDB" id="3035962at2759"/>
<dbReference type="Pfam" id="PF20411">
    <property type="entry name" value="DUF6697"/>
    <property type="match status" value="1"/>
</dbReference>
<evidence type="ECO:0000313" key="4">
    <source>
        <dbReference type="EMBL" id="KIK46252.1"/>
    </source>
</evidence>
<proteinExistence type="predicted"/>
<feature type="region of interest" description="Disordered" evidence="2">
    <location>
        <begin position="128"/>
        <end position="165"/>
    </location>
</feature>
<dbReference type="AlphaFoldDB" id="A0A0D0BJV1"/>
<evidence type="ECO:0000259" key="3">
    <source>
        <dbReference type="Pfam" id="PF20411"/>
    </source>
</evidence>
<protein>
    <recommendedName>
        <fullName evidence="3">DUF6697 domain-containing protein</fullName>
    </recommendedName>
</protein>
<evidence type="ECO:0000313" key="5">
    <source>
        <dbReference type="Proteomes" id="UP000054485"/>
    </source>
</evidence>
<gene>
    <name evidence="4" type="ORF">CY34DRAFT_800588</name>
</gene>
<dbReference type="InParanoid" id="A0A0D0BJV1"/>
<feature type="region of interest" description="Disordered" evidence="2">
    <location>
        <begin position="416"/>
        <end position="471"/>
    </location>
</feature>
<accession>A0A0D0BJV1</accession>
<feature type="compositionally biased region" description="Polar residues" evidence="2">
    <location>
        <begin position="128"/>
        <end position="139"/>
    </location>
</feature>
<reference evidence="4 5" key="1">
    <citation type="submission" date="2014-04" db="EMBL/GenBank/DDBJ databases">
        <authorList>
            <consortium name="DOE Joint Genome Institute"/>
            <person name="Kuo A."/>
            <person name="Ruytinx J."/>
            <person name="Rineau F."/>
            <person name="Colpaert J."/>
            <person name="Kohler A."/>
            <person name="Nagy L.G."/>
            <person name="Floudas D."/>
            <person name="Copeland A."/>
            <person name="Barry K.W."/>
            <person name="Cichocki N."/>
            <person name="Veneault-Fourrey C."/>
            <person name="LaButti K."/>
            <person name="Lindquist E.A."/>
            <person name="Lipzen A."/>
            <person name="Lundell T."/>
            <person name="Morin E."/>
            <person name="Murat C."/>
            <person name="Sun H."/>
            <person name="Tunlid A."/>
            <person name="Henrissat B."/>
            <person name="Grigoriev I.V."/>
            <person name="Hibbett D.S."/>
            <person name="Martin F."/>
            <person name="Nordberg H.P."/>
            <person name="Cantor M.N."/>
            <person name="Hua S.X."/>
        </authorList>
    </citation>
    <scope>NUCLEOTIDE SEQUENCE [LARGE SCALE GENOMIC DNA]</scope>
    <source>
        <strain evidence="4 5">UH-Slu-Lm8-n1</strain>
    </source>
</reference>
<organism evidence="4 5">
    <name type="scientific">Suillus luteus UH-Slu-Lm8-n1</name>
    <dbReference type="NCBI Taxonomy" id="930992"/>
    <lineage>
        <taxon>Eukaryota</taxon>
        <taxon>Fungi</taxon>
        <taxon>Dikarya</taxon>
        <taxon>Basidiomycota</taxon>
        <taxon>Agaricomycotina</taxon>
        <taxon>Agaricomycetes</taxon>
        <taxon>Agaricomycetidae</taxon>
        <taxon>Boletales</taxon>
        <taxon>Suillineae</taxon>
        <taxon>Suillaceae</taxon>
        <taxon>Suillus</taxon>
    </lineage>
</organism>
<keyword evidence="5" id="KW-1185">Reference proteome</keyword>
<feature type="coiled-coil region" evidence="1">
    <location>
        <begin position="45"/>
        <end position="79"/>
    </location>
</feature>
<dbReference type="HOGENOM" id="CLU_576430_0_0_1"/>
<feature type="domain" description="DUF6697" evidence="3">
    <location>
        <begin position="226"/>
        <end position="405"/>
    </location>
</feature>
<dbReference type="EMBL" id="KN835161">
    <property type="protein sequence ID" value="KIK46252.1"/>
    <property type="molecule type" value="Genomic_DNA"/>
</dbReference>